<reference evidence="1 2" key="1">
    <citation type="submission" date="2018-04" db="EMBL/GenBank/DDBJ databases">
        <title>Genomic Encyclopedia of Type Strains, Phase III (KMG-III): the genomes of soil and plant-associated and newly described type strains.</title>
        <authorList>
            <person name="Whitman W."/>
        </authorList>
    </citation>
    <scope>NUCLEOTIDE SEQUENCE [LARGE SCALE GENOMIC DNA]</scope>
    <source>
        <strain evidence="1 2">MA-olki</strain>
    </source>
</reference>
<name>A0A2T5TXE1_9SPHN</name>
<gene>
    <name evidence="1" type="ORF">C8J25_1132</name>
</gene>
<protein>
    <submittedName>
        <fullName evidence="1">Uncharacterized protein</fullName>
    </submittedName>
</protein>
<accession>A0A2T5TXE1</accession>
<proteinExistence type="predicted"/>
<comment type="caution">
    <text evidence="1">The sequence shown here is derived from an EMBL/GenBank/DDBJ whole genome shotgun (WGS) entry which is preliminary data.</text>
</comment>
<organism evidence="1 2">
    <name type="scientific">Sphingomonas faeni</name>
    <dbReference type="NCBI Taxonomy" id="185950"/>
    <lineage>
        <taxon>Bacteria</taxon>
        <taxon>Pseudomonadati</taxon>
        <taxon>Pseudomonadota</taxon>
        <taxon>Alphaproteobacteria</taxon>
        <taxon>Sphingomonadales</taxon>
        <taxon>Sphingomonadaceae</taxon>
        <taxon>Sphingomonas</taxon>
    </lineage>
</organism>
<sequence>MERLLARLVEPDAAPVLADMRERFPSKPFGFWKDAPDAFSKVRAFLNQGRTQVANLPSVPFD</sequence>
<dbReference type="EMBL" id="QAYE01000013">
    <property type="protein sequence ID" value="PTW43940.1"/>
    <property type="molecule type" value="Genomic_DNA"/>
</dbReference>
<dbReference type="Proteomes" id="UP000244013">
    <property type="component" value="Unassembled WGS sequence"/>
</dbReference>
<evidence type="ECO:0000313" key="1">
    <source>
        <dbReference type="EMBL" id="PTW43940.1"/>
    </source>
</evidence>
<evidence type="ECO:0000313" key="2">
    <source>
        <dbReference type="Proteomes" id="UP000244013"/>
    </source>
</evidence>
<dbReference type="AlphaFoldDB" id="A0A2T5TXE1"/>